<evidence type="ECO:0000313" key="1">
    <source>
        <dbReference type="EMBL" id="BBZ75778.1"/>
    </source>
</evidence>
<protein>
    <submittedName>
        <fullName evidence="1">Uncharacterized protein</fullName>
    </submittedName>
</protein>
<reference evidence="1 2" key="1">
    <citation type="journal article" date="2019" name="Emerg. Microbes Infect.">
        <title>Comprehensive subspecies identification of 175 nontuberculous mycobacteria species based on 7547 genomic profiles.</title>
        <authorList>
            <person name="Matsumoto Y."/>
            <person name="Kinjo T."/>
            <person name="Motooka D."/>
            <person name="Nabeya D."/>
            <person name="Jung N."/>
            <person name="Uechi K."/>
            <person name="Horii T."/>
            <person name="Iida T."/>
            <person name="Fujita J."/>
            <person name="Nakamura S."/>
        </authorList>
    </citation>
    <scope>NUCLEOTIDE SEQUENCE [LARGE SCALE GENOMIC DNA]</scope>
    <source>
        <strain evidence="1 2">JCM 30275</strain>
    </source>
</reference>
<name>A0A6N4W5H5_9MYCO</name>
<gene>
    <name evidence="1" type="ORF">MANY_11150</name>
</gene>
<evidence type="ECO:0000313" key="2">
    <source>
        <dbReference type="Proteomes" id="UP000467249"/>
    </source>
</evidence>
<proteinExistence type="predicted"/>
<dbReference type="KEGG" id="many:MANY_11150"/>
<keyword evidence="2" id="KW-1185">Reference proteome</keyword>
<accession>A0A6N4W5H5</accession>
<dbReference type="EMBL" id="AP022620">
    <property type="protein sequence ID" value="BBZ75778.1"/>
    <property type="molecule type" value="Genomic_DNA"/>
</dbReference>
<dbReference type="Proteomes" id="UP000467249">
    <property type="component" value="Chromosome"/>
</dbReference>
<sequence>MRSSPVPDLRHGDDDALVRERRGTTPLTHEGSLIAGCDGPARSGLLSPVHGRFFRRLPGDGRIGADGGILAADRSDL</sequence>
<organism evidence="1 2">
    <name type="scientific">Mycolicibacterium anyangense</name>
    <dbReference type="NCBI Taxonomy" id="1431246"/>
    <lineage>
        <taxon>Bacteria</taxon>
        <taxon>Bacillati</taxon>
        <taxon>Actinomycetota</taxon>
        <taxon>Actinomycetes</taxon>
        <taxon>Mycobacteriales</taxon>
        <taxon>Mycobacteriaceae</taxon>
        <taxon>Mycolicibacterium</taxon>
    </lineage>
</organism>
<dbReference type="AlphaFoldDB" id="A0A6N4W5H5"/>